<dbReference type="AlphaFoldDB" id="A0A562VEH1"/>
<evidence type="ECO:0000256" key="4">
    <source>
        <dbReference type="ARBA" id="ARBA00023239"/>
    </source>
</evidence>
<dbReference type="OrthoDB" id="9776380at2"/>
<reference evidence="9 10" key="1">
    <citation type="journal article" date="2013" name="Stand. Genomic Sci.">
        <title>Genomic Encyclopedia of Type Strains, Phase I: The one thousand microbial genomes (KMG-I) project.</title>
        <authorList>
            <person name="Kyrpides N.C."/>
            <person name="Woyke T."/>
            <person name="Eisen J.A."/>
            <person name="Garrity G."/>
            <person name="Lilburn T.G."/>
            <person name="Beck B.J."/>
            <person name="Whitman W.B."/>
            <person name="Hugenholtz P."/>
            <person name="Klenk H.P."/>
        </authorList>
    </citation>
    <scope>NUCLEOTIDE SEQUENCE [LARGE SCALE GENOMIC DNA]</scope>
    <source>
        <strain evidence="9 10">DSM 45044</strain>
    </source>
</reference>
<dbReference type="EC" id="4.99.1.9" evidence="7"/>
<gene>
    <name evidence="7" type="primary">cpfC</name>
    <name evidence="9" type="ORF">LX16_1948</name>
</gene>
<comment type="pathway">
    <text evidence="1 7">Porphyrin-containing compound metabolism; protoheme biosynthesis.</text>
</comment>
<comment type="caution">
    <text evidence="7">Lacks conserved residue(s) required for the propagation of feature annotation.</text>
</comment>
<dbReference type="CDD" id="cd03411">
    <property type="entry name" value="Ferrochelatase_N"/>
    <property type="match status" value="1"/>
</dbReference>
<dbReference type="InterPro" id="IPR033659">
    <property type="entry name" value="Ferrochelatase_N"/>
</dbReference>
<feature type="binding site" evidence="7">
    <location>
        <position position="267"/>
    </location>
    <ligand>
        <name>Fe(2+)</name>
        <dbReference type="ChEBI" id="CHEBI:29033"/>
    </ligand>
</feature>
<evidence type="ECO:0000313" key="9">
    <source>
        <dbReference type="EMBL" id="TWJ16221.1"/>
    </source>
</evidence>
<dbReference type="SUPFAM" id="SSF53800">
    <property type="entry name" value="Chelatase"/>
    <property type="match status" value="1"/>
</dbReference>
<dbReference type="NCBIfam" id="TIGR00109">
    <property type="entry name" value="hemH"/>
    <property type="match status" value="1"/>
</dbReference>
<keyword evidence="7" id="KW-0963">Cytoplasm</keyword>
<proteinExistence type="inferred from homology"/>
<feature type="binding site" evidence="7">
    <location>
        <position position="181"/>
    </location>
    <ligand>
        <name>Fe(2+)</name>
        <dbReference type="ChEBI" id="CHEBI:29033"/>
    </ligand>
</feature>
<accession>A0A562VEH1</accession>
<keyword evidence="2 7" id="KW-0408">Iron</keyword>
<evidence type="ECO:0000313" key="10">
    <source>
        <dbReference type="Proteomes" id="UP000321617"/>
    </source>
</evidence>
<dbReference type="Proteomes" id="UP000321617">
    <property type="component" value="Unassembled WGS sequence"/>
</dbReference>
<feature type="binding site" evidence="7">
    <location>
        <position position="121"/>
    </location>
    <ligand>
        <name>Fe-coproporphyrin III</name>
        <dbReference type="ChEBI" id="CHEBI:68438"/>
    </ligand>
</feature>
<evidence type="ECO:0000256" key="3">
    <source>
        <dbReference type="ARBA" id="ARBA00023133"/>
    </source>
</evidence>
<sequence>MTYDALLIVSFGGPESTADVLPFLRNVTRGRGIPEERLAEVAEHYYHFGGVSPINQWCRSLIQALQADFAANGVNLPIYWGNRNWPPMLVDAVQRMTGDGVKRALAFTTSAYGSYSSCRQYLEDLAAARAAVGSRAPVIDKIRHFFDHPGFVQPFADHLRHSIDQVPAEAEGHTRVLFTAHSIPLAMNDVSGPEGARYTDQVAETASLVMEAARSRLPYDVVWQSRSGPPESKWLEPDVNDHLERLAAEGVKAVVVSPIGFLSDHLEVLWDLDNEAAETARRLGMSYHRAGTPGLDARVVTMVRELVAERTDGVAVKRLGKLPLWNPNDDGCCPARRPPGMGR</sequence>
<dbReference type="NCBIfam" id="NF000689">
    <property type="entry name" value="PRK00035.2-1"/>
    <property type="match status" value="1"/>
</dbReference>
<dbReference type="PANTHER" id="PTHR11108">
    <property type="entry name" value="FERROCHELATASE"/>
    <property type="match status" value="1"/>
</dbReference>
<comment type="function">
    <text evidence="7">Involved in coproporphyrin-dependent heme b biosynthesis. Catalyzes the insertion of ferrous iron into coproporphyrin III to form Fe-coproporphyrin III.</text>
</comment>
<dbReference type="Pfam" id="PF00762">
    <property type="entry name" value="Ferrochelatase"/>
    <property type="match status" value="1"/>
</dbReference>
<dbReference type="GO" id="GO:0004325">
    <property type="term" value="F:ferrochelatase activity"/>
    <property type="evidence" value="ECO:0007669"/>
    <property type="project" value="UniProtKB-UniRule"/>
</dbReference>
<keyword evidence="5 7" id="KW-0627">Porphyrin biosynthesis</keyword>
<comment type="caution">
    <text evidence="9">The sequence shown here is derived from an EMBL/GenBank/DDBJ whole genome shotgun (WGS) entry which is preliminary data.</text>
</comment>
<dbReference type="CDD" id="cd00419">
    <property type="entry name" value="Ferrochelatase_C"/>
    <property type="match status" value="1"/>
</dbReference>
<dbReference type="InterPro" id="IPR033644">
    <property type="entry name" value="Ferrochelatase_C"/>
</dbReference>
<dbReference type="GO" id="GO:0046872">
    <property type="term" value="F:metal ion binding"/>
    <property type="evidence" value="ECO:0007669"/>
    <property type="project" value="UniProtKB-KW"/>
</dbReference>
<keyword evidence="4 7" id="KW-0456">Lyase</keyword>
<dbReference type="Gene3D" id="3.40.50.1400">
    <property type="match status" value="2"/>
</dbReference>
<evidence type="ECO:0000256" key="5">
    <source>
        <dbReference type="ARBA" id="ARBA00023244"/>
    </source>
</evidence>
<evidence type="ECO:0000256" key="6">
    <source>
        <dbReference type="ARBA" id="ARBA00024536"/>
    </source>
</evidence>
<evidence type="ECO:0000256" key="2">
    <source>
        <dbReference type="ARBA" id="ARBA00023004"/>
    </source>
</evidence>
<dbReference type="GO" id="GO:0005737">
    <property type="term" value="C:cytoplasm"/>
    <property type="evidence" value="ECO:0007669"/>
    <property type="project" value="UniProtKB-SubCell"/>
</dbReference>
<comment type="catalytic activity">
    <reaction evidence="6">
        <text>Fe-coproporphyrin III + 2 H(+) = coproporphyrin III + Fe(2+)</text>
        <dbReference type="Rhea" id="RHEA:49572"/>
        <dbReference type="ChEBI" id="CHEBI:15378"/>
        <dbReference type="ChEBI" id="CHEBI:29033"/>
        <dbReference type="ChEBI" id="CHEBI:68438"/>
        <dbReference type="ChEBI" id="CHEBI:131725"/>
        <dbReference type="EC" id="4.99.1.9"/>
    </reaction>
    <physiologicalReaction direction="right-to-left" evidence="6">
        <dbReference type="Rhea" id="RHEA:49574"/>
    </physiologicalReaction>
</comment>
<dbReference type="InterPro" id="IPR001015">
    <property type="entry name" value="Ferrochelatase"/>
</dbReference>
<evidence type="ECO:0000256" key="7">
    <source>
        <dbReference type="HAMAP-Rule" id="MF_00323"/>
    </source>
</evidence>
<feature type="binding site" evidence="7">
    <location>
        <position position="52"/>
    </location>
    <ligand>
        <name>Fe-coproporphyrin III</name>
        <dbReference type="ChEBI" id="CHEBI:68438"/>
    </ligand>
</feature>
<keyword evidence="7" id="KW-0479">Metal-binding</keyword>
<dbReference type="GO" id="GO:0006783">
    <property type="term" value="P:heme biosynthetic process"/>
    <property type="evidence" value="ECO:0007669"/>
    <property type="project" value="UniProtKB-UniRule"/>
</dbReference>
<name>A0A562VEH1_9ACTN</name>
<evidence type="ECO:0000256" key="8">
    <source>
        <dbReference type="RuleBase" id="RU004185"/>
    </source>
</evidence>
<dbReference type="EMBL" id="VLLL01000005">
    <property type="protein sequence ID" value="TWJ16221.1"/>
    <property type="molecule type" value="Genomic_DNA"/>
</dbReference>
<dbReference type="UniPathway" id="UPA00252"/>
<dbReference type="RefSeq" id="WP_147136258.1">
    <property type="nucleotide sequence ID" value="NZ_BAABIJ010000001.1"/>
</dbReference>
<evidence type="ECO:0000256" key="1">
    <source>
        <dbReference type="ARBA" id="ARBA00004744"/>
    </source>
</evidence>
<dbReference type="HAMAP" id="MF_00323">
    <property type="entry name" value="Ferrochelatase"/>
    <property type="match status" value="1"/>
</dbReference>
<keyword evidence="10" id="KW-1185">Reference proteome</keyword>
<comment type="subcellular location">
    <subcellularLocation>
        <location evidence="7">Cytoplasm</location>
    </subcellularLocation>
</comment>
<dbReference type="PANTHER" id="PTHR11108:SF1">
    <property type="entry name" value="FERROCHELATASE, MITOCHONDRIAL"/>
    <property type="match status" value="1"/>
</dbReference>
<keyword evidence="3 7" id="KW-0350">Heme biosynthesis</keyword>
<comment type="similarity">
    <text evidence="7 8">Belongs to the ferrochelatase family.</text>
</comment>
<organism evidence="9 10">
    <name type="scientific">Stackebrandtia albiflava</name>
    <dbReference type="NCBI Taxonomy" id="406432"/>
    <lineage>
        <taxon>Bacteria</taxon>
        <taxon>Bacillati</taxon>
        <taxon>Actinomycetota</taxon>
        <taxon>Actinomycetes</taxon>
        <taxon>Glycomycetales</taxon>
        <taxon>Glycomycetaceae</taxon>
        <taxon>Stackebrandtia</taxon>
    </lineage>
</organism>
<protein>
    <recommendedName>
        <fullName evidence="7">Coproporphyrin III ferrochelatase</fullName>
        <ecNumber evidence="7">4.99.1.9</ecNumber>
    </recommendedName>
</protein>